<dbReference type="Proteomes" id="UP001626536">
    <property type="component" value="Chromosome"/>
</dbReference>
<comment type="similarity">
    <text evidence="1">Belongs to the LptD family.</text>
</comment>
<keyword evidence="2" id="KW-0812">Transmembrane</keyword>
<dbReference type="Gene3D" id="2.60.450.10">
    <property type="entry name" value="Lipopolysaccharide (LPS) transport protein A like domain"/>
    <property type="match status" value="1"/>
</dbReference>
<evidence type="ECO:0000259" key="3">
    <source>
        <dbReference type="Pfam" id="PF04453"/>
    </source>
</evidence>
<dbReference type="RefSeq" id="WP_407337653.1">
    <property type="nucleotide sequence ID" value="NZ_CP136862.1"/>
</dbReference>
<dbReference type="InterPro" id="IPR020889">
    <property type="entry name" value="LipoPS_assembly_LptD"/>
</dbReference>
<dbReference type="HAMAP" id="MF_01411">
    <property type="entry name" value="LPS_assembly_LptD"/>
    <property type="match status" value="1"/>
</dbReference>
<protein>
    <recommendedName>
        <fullName evidence="1">LPS-assembly protein LptD</fullName>
    </recommendedName>
</protein>
<dbReference type="PANTHER" id="PTHR30189">
    <property type="entry name" value="LPS-ASSEMBLY PROTEIN"/>
    <property type="match status" value="1"/>
</dbReference>
<dbReference type="InterPro" id="IPR007543">
    <property type="entry name" value="LptD_C"/>
</dbReference>
<keyword evidence="1" id="KW-0998">Cell outer membrane</keyword>
<dbReference type="InterPro" id="IPR050218">
    <property type="entry name" value="LptD"/>
</dbReference>
<feature type="transmembrane region" description="Helical" evidence="2">
    <location>
        <begin position="47"/>
        <end position="71"/>
    </location>
</feature>
<keyword evidence="1" id="KW-0732">Signal</keyword>
<evidence type="ECO:0000256" key="2">
    <source>
        <dbReference type="SAM" id="Phobius"/>
    </source>
</evidence>
<sequence>MGRRFCPADVIAWARAVASPAKPSDSTLCIGPENGPTLAERLGRLALALRFCVAAALSFFFSAALGLGFAATPVAVGSAAAQTVGSRLAQKNTDKNEKMFVEATELRYDSEKNTVSAEGNARVYYQGRVLEADRVIYDRKSGRVYAEGHAKLTETNGAVLHAERFDLTDDFRDGFIESLRVETAEKTYVNTEQSVQLGAPISEKGTYKTYFSAPRAERIEGDTTVFDKGTYTACAACSDNPSVPPLWRVRAKRIIHKNDEQMIYYEDASLEFLGIPIAYVPFFSTPDPSVTRKSGILSPHLIYNSNLGYGVGIPIFWALAPNYDLTFTPTFLSTQGFLASVEWRHRLENGEYYIRANGIDELNKSVFSTPPYGAGDQSLRGSFESKGQIYIADHWKFGWEFTLLSDKYFLNDYHIPSQTLSSNYFSETTSTVYLTGQADRGYFDLRGYYFEGLSTHDFQPQQPLAHPVWDYNKTFDIDPAQTFGIGGQAELDFNLTSLSAASASFQSVGSQVLDNAYGLYNVCTNYTPGQIGGTCLLRGVGGEYTRATVDGSWKRKFIDPLGEVWTPFAFAHLNGEWLDLNTTNTYTFAYGYGVSSYTNASQLNFLSNKDSSFYGAFVPGVGLEYRYPFLAKTGFGSMVFEPIGQIIMRPNQIWSSSLINLDAQSLVFDDSTLFEWSKYSGYDRFETGTRANYGAQFTLNFNGGGHANFIAGQSYQVAGTNSYATPDAANVGLSSGLDTRRSDYVTAFSFAPNSMLSFTAKTRLDVDTFEPRRIDLVGTYNLGAWTGSIQYANYQAQPVIGYYVRREGLSLASRYKISDNYFMQGNITFDMSRQFYPPGLIGTVNPGPFAVAAFGVGGGYQDDCTSFSVNYTSLYQDNGNGALVHNQTVLLQLQLRTLGDARLTQSFSNTTSLDGVKY</sequence>
<dbReference type="PANTHER" id="PTHR30189:SF1">
    <property type="entry name" value="LPS-ASSEMBLY PROTEIN LPTD"/>
    <property type="match status" value="1"/>
</dbReference>
<comment type="subunit">
    <text evidence="1">Component of the lipopolysaccharide transport and assembly complex.</text>
</comment>
<evidence type="ECO:0000256" key="1">
    <source>
        <dbReference type="HAMAP-Rule" id="MF_01411"/>
    </source>
</evidence>
<reference evidence="4 5" key="1">
    <citation type="submission" date="2023-10" db="EMBL/GenBank/DDBJ databases">
        <title>Novel methanotroph of the genus Methylocapsa from a subarctic wetland.</title>
        <authorList>
            <person name="Belova S.E."/>
            <person name="Oshkin I.Y."/>
            <person name="Miroshnikov K."/>
            <person name="Dedysh S.N."/>
        </authorList>
    </citation>
    <scope>NUCLEOTIDE SEQUENCE [LARGE SCALE GENOMIC DNA]</scope>
    <source>
        <strain evidence="4 5">RX1</strain>
    </source>
</reference>
<accession>A0ABZ0HNM6</accession>
<gene>
    <name evidence="1" type="primary">lptD</name>
    <name evidence="4" type="ORF">RZS28_10160</name>
</gene>
<evidence type="ECO:0000313" key="5">
    <source>
        <dbReference type="Proteomes" id="UP001626536"/>
    </source>
</evidence>
<keyword evidence="5" id="KW-1185">Reference proteome</keyword>
<dbReference type="Pfam" id="PF04453">
    <property type="entry name" value="LptD"/>
    <property type="match status" value="1"/>
</dbReference>
<name>A0ABZ0HNM6_9HYPH</name>
<comment type="subcellular location">
    <subcellularLocation>
        <location evidence="1">Cell outer membrane</location>
    </subcellularLocation>
</comment>
<evidence type="ECO:0000313" key="4">
    <source>
        <dbReference type="EMBL" id="WOJ88214.1"/>
    </source>
</evidence>
<feature type="domain" description="LptD C-terminal" evidence="3">
    <location>
        <begin position="380"/>
        <end position="820"/>
    </location>
</feature>
<comment type="function">
    <text evidence="1">Involved in the assembly of lipopolysaccharide (LPS) at the surface of the outer membrane.</text>
</comment>
<dbReference type="EMBL" id="CP136862">
    <property type="protein sequence ID" value="WOJ88214.1"/>
    <property type="molecule type" value="Genomic_DNA"/>
</dbReference>
<keyword evidence="2" id="KW-1133">Transmembrane helix</keyword>
<comment type="caution">
    <text evidence="1">Lacks conserved residue(s) required for the propagation of feature annotation.</text>
</comment>
<proteinExistence type="inferred from homology"/>
<keyword evidence="1 2" id="KW-0472">Membrane</keyword>
<organism evidence="4 5">
    <name type="scientific">Methylocapsa polymorpha</name>
    <dbReference type="NCBI Taxonomy" id="3080828"/>
    <lineage>
        <taxon>Bacteria</taxon>
        <taxon>Pseudomonadati</taxon>
        <taxon>Pseudomonadota</taxon>
        <taxon>Alphaproteobacteria</taxon>
        <taxon>Hyphomicrobiales</taxon>
        <taxon>Beijerinckiaceae</taxon>
        <taxon>Methylocapsa</taxon>
    </lineage>
</organism>